<keyword evidence="1" id="KW-0812">Transmembrane</keyword>
<name>A0A846M5N2_9SPHN</name>
<reference evidence="3 4" key="1">
    <citation type="submission" date="2020-03" db="EMBL/GenBank/DDBJ databases">
        <title>Genomic Encyclopedia of Type Strains, Phase IV (KMG-IV): sequencing the most valuable type-strain genomes for metagenomic binning, comparative biology and taxonomic classification.</title>
        <authorList>
            <person name="Goeker M."/>
        </authorList>
    </citation>
    <scope>NUCLEOTIDE SEQUENCE [LARGE SCALE GENOMIC DNA]</scope>
    <source>
        <strain evidence="3 4">DSM 21299</strain>
    </source>
</reference>
<evidence type="ECO:0000259" key="2">
    <source>
        <dbReference type="Pfam" id="PF07811"/>
    </source>
</evidence>
<comment type="caution">
    <text evidence="3">The sequence shown here is derived from an EMBL/GenBank/DDBJ whole genome shotgun (WGS) entry which is preliminary data.</text>
</comment>
<feature type="domain" description="TadE-like" evidence="2">
    <location>
        <begin position="22"/>
        <end position="64"/>
    </location>
</feature>
<dbReference type="Proteomes" id="UP000576821">
    <property type="component" value="Unassembled WGS sequence"/>
</dbReference>
<dbReference type="RefSeq" id="WP_167303084.1">
    <property type="nucleotide sequence ID" value="NZ_JAASQR010000002.1"/>
</dbReference>
<dbReference type="Pfam" id="PF07811">
    <property type="entry name" value="TadE"/>
    <property type="match status" value="1"/>
</dbReference>
<feature type="transmembrane region" description="Helical" evidence="1">
    <location>
        <begin position="20"/>
        <end position="43"/>
    </location>
</feature>
<evidence type="ECO:0000256" key="1">
    <source>
        <dbReference type="SAM" id="Phobius"/>
    </source>
</evidence>
<evidence type="ECO:0000313" key="3">
    <source>
        <dbReference type="EMBL" id="NIJ16458.1"/>
    </source>
</evidence>
<organism evidence="3 4">
    <name type="scientific">Sphingobium vermicomposti</name>
    <dbReference type="NCBI Taxonomy" id="529005"/>
    <lineage>
        <taxon>Bacteria</taxon>
        <taxon>Pseudomonadati</taxon>
        <taxon>Pseudomonadota</taxon>
        <taxon>Alphaproteobacteria</taxon>
        <taxon>Sphingomonadales</taxon>
        <taxon>Sphingomonadaceae</taxon>
        <taxon>Sphingobium</taxon>
    </lineage>
</organism>
<accession>A0A846M5N2</accession>
<keyword evidence="1" id="KW-0472">Membrane</keyword>
<proteinExistence type="predicted"/>
<gene>
    <name evidence="3" type="ORF">FHS54_001424</name>
</gene>
<dbReference type="InterPro" id="IPR012495">
    <property type="entry name" value="TadE-like_dom"/>
</dbReference>
<dbReference type="EMBL" id="JAASQR010000002">
    <property type="protein sequence ID" value="NIJ16458.1"/>
    <property type="molecule type" value="Genomic_DNA"/>
</dbReference>
<protein>
    <submittedName>
        <fullName evidence="3">Flp pilus assembly protein TadG</fullName>
    </submittedName>
</protein>
<dbReference type="AlphaFoldDB" id="A0A846M5N2"/>
<keyword evidence="4" id="KW-1185">Reference proteome</keyword>
<sequence>MVTKPISIEKPKLTQLAQDVRGAAIIEFAFVAAPLIALILAVFQTSISLFTQQTLETAAEKVGRVVMTGQASSANMTATQFKNLTCSKLPSFMPCSSVMIDVNAFTSISSISTSKPNITYDNSGNVSNSWKFDLGDQGDIVIMRIMYLSPSAYGPLGFTLANQPNGKRLMVSTLVFKNESI</sequence>
<keyword evidence="1" id="KW-1133">Transmembrane helix</keyword>
<evidence type="ECO:0000313" key="4">
    <source>
        <dbReference type="Proteomes" id="UP000576821"/>
    </source>
</evidence>